<keyword evidence="2" id="KW-1185">Reference proteome</keyword>
<accession>A0A9K3JCH6</accession>
<gene>
    <name evidence="1" type="ORF">HanXRQr2_Chr03g0093431</name>
</gene>
<name>A0A9K3JCH6_HELAN</name>
<organism evidence="1 2">
    <name type="scientific">Helianthus annuus</name>
    <name type="common">Common sunflower</name>
    <dbReference type="NCBI Taxonomy" id="4232"/>
    <lineage>
        <taxon>Eukaryota</taxon>
        <taxon>Viridiplantae</taxon>
        <taxon>Streptophyta</taxon>
        <taxon>Embryophyta</taxon>
        <taxon>Tracheophyta</taxon>
        <taxon>Spermatophyta</taxon>
        <taxon>Magnoliopsida</taxon>
        <taxon>eudicotyledons</taxon>
        <taxon>Gunneridae</taxon>
        <taxon>Pentapetalae</taxon>
        <taxon>asterids</taxon>
        <taxon>campanulids</taxon>
        <taxon>Asterales</taxon>
        <taxon>Asteraceae</taxon>
        <taxon>Asteroideae</taxon>
        <taxon>Heliantheae alliance</taxon>
        <taxon>Heliantheae</taxon>
        <taxon>Helianthus</taxon>
    </lineage>
</organism>
<evidence type="ECO:0000313" key="2">
    <source>
        <dbReference type="Proteomes" id="UP000215914"/>
    </source>
</evidence>
<dbReference type="Gramene" id="mRNA:HanXRQr2_Chr03g0093431">
    <property type="protein sequence ID" value="CDS:HanXRQr2_Chr03g0093431.1"/>
    <property type="gene ID" value="HanXRQr2_Chr03g0093431"/>
</dbReference>
<protein>
    <submittedName>
        <fullName evidence="1">Uncharacterized protein</fullName>
    </submittedName>
</protein>
<sequence length="117" mass="13614">MSHFMSNQHTECWRSVMYEQYVPTAPTTEKPNVQEPKDHRNYSEQDFQKFELDIKAFAMLVMALVNEVYVGLLHYSNAKELWGALKEPFGGTTKVIENNRGILNHKYETSGHVKVKH</sequence>
<dbReference type="AlphaFoldDB" id="A0A9K3JCH6"/>
<reference evidence="1" key="1">
    <citation type="journal article" date="2017" name="Nature">
        <title>The sunflower genome provides insights into oil metabolism, flowering and Asterid evolution.</title>
        <authorList>
            <person name="Badouin H."/>
            <person name="Gouzy J."/>
            <person name="Grassa C.J."/>
            <person name="Murat F."/>
            <person name="Staton S.E."/>
            <person name="Cottret L."/>
            <person name="Lelandais-Briere C."/>
            <person name="Owens G.L."/>
            <person name="Carrere S."/>
            <person name="Mayjonade B."/>
            <person name="Legrand L."/>
            <person name="Gill N."/>
            <person name="Kane N.C."/>
            <person name="Bowers J.E."/>
            <person name="Hubner S."/>
            <person name="Bellec A."/>
            <person name="Berard A."/>
            <person name="Berges H."/>
            <person name="Blanchet N."/>
            <person name="Boniface M.C."/>
            <person name="Brunel D."/>
            <person name="Catrice O."/>
            <person name="Chaidir N."/>
            <person name="Claudel C."/>
            <person name="Donnadieu C."/>
            <person name="Faraut T."/>
            <person name="Fievet G."/>
            <person name="Helmstetter N."/>
            <person name="King M."/>
            <person name="Knapp S.J."/>
            <person name="Lai Z."/>
            <person name="Le Paslier M.C."/>
            <person name="Lippi Y."/>
            <person name="Lorenzon L."/>
            <person name="Mandel J.R."/>
            <person name="Marage G."/>
            <person name="Marchand G."/>
            <person name="Marquand E."/>
            <person name="Bret-Mestries E."/>
            <person name="Morien E."/>
            <person name="Nambeesan S."/>
            <person name="Nguyen T."/>
            <person name="Pegot-Espagnet P."/>
            <person name="Pouilly N."/>
            <person name="Raftis F."/>
            <person name="Sallet E."/>
            <person name="Schiex T."/>
            <person name="Thomas J."/>
            <person name="Vandecasteele C."/>
            <person name="Vares D."/>
            <person name="Vear F."/>
            <person name="Vautrin S."/>
            <person name="Crespi M."/>
            <person name="Mangin B."/>
            <person name="Burke J.M."/>
            <person name="Salse J."/>
            <person name="Munos S."/>
            <person name="Vincourt P."/>
            <person name="Rieseberg L.H."/>
            <person name="Langlade N.B."/>
        </authorList>
    </citation>
    <scope>NUCLEOTIDE SEQUENCE</scope>
    <source>
        <tissue evidence="1">Leaves</tissue>
    </source>
</reference>
<reference evidence="1" key="2">
    <citation type="submission" date="2020-06" db="EMBL/GenBank/DDBJ databases">
        <title>Helianthus annuus Genome sequencing and assembly Release 2.</title>
        <authorList>
            <person name="Gouzy J."/>
            <person name="Langlade N."/>
            <person name="Munos S."/>
        </authorList>
    </citation>
    <scope>NUCLEOTIDE SEQUENCE</scope>
    <source>
        <tissue evidence="1">Leaves</tissue>
    </source>
</reference>
<dbReference type="Proteomes" id="UP000215914">
    <property type="component" value="Unassembled WGS sequence"/>
</dbReference>
<proteinExistence type="predicted"/>
<dbReference type="EMBL" id="MNCJ02000318">
    <property type="protein sequence ID" value="KAF5813028.1"/>
    <property type="molecule type" value="Genomic_DNA"/>
</dbReference>
<evidence type="ECO:0000313" key="1">
    <source>
        <dbReference type="EMBL" id="KAF5813028.1"/>
    </source>
</evidence>
<comment type="caution">
    <text evidence="1">The sequence shown here is derived from an EMBL/GenBank/DDBJ whole genome shotgun (WGS) entry which is preliminary data.</text>
</comment>